<keyword evidence="1" id="KW-0489">Methyltransferase</keyword>
<evidence type="ECO:0000313" key="2">
    <source>
        <dbReference type="Proteomes" id="UP000001947"/>
    </source>
</evidence>
<accession>Q21KB6</accession>
<dbReference type="SUPFAM" id="SSF53335">
    <property type="entry name" value="S-adenosyl-L-methionine-dependent methyltransferases"/>
    <property type="match status" value="1"/>
</dbReference>
<keyword evidence="2" id="KW-1185">Reference proteome</keyword>
<dbReference type="EMBL" id="CP000282">
    <property type="protein sequence ID" value="ABD80863.1"/>
    <property type="molecule type" value="Genomic_DNA"/>
</dbReference>
<keyword evidence="1" id="KW-0808">Transferase</keyword>
<dbReference type="GO" id="GO:0032259">
    <property type="term" value="P:methylation"/>
    <property type="evidence" value="ECO:0007669"/>
    <property type="project" value="UniProtKB-KW"/>
</dbReference>
<reference evidence="1 2" key="1">
    <citation type="journal article" date="2008" name="PLoS Genet.">
        <title>Complete genome sequence of the complex carbohydrate-degrading marine bacterium, Saccharophagus degradans strain 2-40 T.</title>
        <authorList>
            <person name="Weiner R.M."/>
            <person name="Taylor L.E.II."/>
            <person name="Henrissat B."/>
            <person name="Hauser L."/>
            <person name="Land M."/>
            <person name="Coutinho P.M."/>
            <person name="Rancurel C."/>
            <person name="Saunders E.H."/>
            <person name="Longmire A.G."/>
            <person name="Zhang H."/>
            <person name="Bayer E.A."/>
            <person name="Gilbert H.J."/>
            <person name="Larimer F."/>
            <person name="Zhulin I.B."/>
            <person name="Ekborg N.A."/>
            <person name="Lamed R."/>
            <person name="Richardson P.M."/>
            <person name="Borovok I."/>
            <person name="Hutcheson S."/>
        </authorList>
    </citation>
    <scope>NUCLEOTIDE SEQUENCE [LARGE SCALE GENOMIC DNA]</scope>
    <source>
        <strain evidence="2">2-40 / ATCC 43961 / DSM 17024</strain>
    </source>
</reference>
<dbReference type="InterPro" id="IPR029063">
    <property type="entry name" value="SAM-dependent_MTases_sf"/>
</dbReference>
<proteinExistence type="predicted"/>
<dbReference type="GO" id="GO:0008168">
    <property type="term" value="F:methyltransferase activity"/>
    <property type="evidence" value="ECO:0007669"/>
    <property type="project" value="UniProtKB-KW"/>
</dbReference>
<sequence>MNNFTCPLCQTTQATLFYTDKRRSYYQCGCCQLVFVPSQYWLSAKSEKQEYDKHINTPEDTGYRTFLNRIFTPVLARLPAKAKGLDFGCGPGPTLSVMFEEQGAQVSLFDKFYYPDDAVLAKQYDFVTATEVWEHLSDPRLDLELLWQCVKPGGVLGVMTKLVRDAEAFKGWHYKNDPTHIIFFSLATLRYLEKKWGAILEVVAADSFIFTKPSN</sequence>
<dbReference type="Proteomes" id="UP000001947">
    <property type="component" value="Chromosome"/>
</dbReference>
<dbReference type="HOGENOM" id="CLU_063353_0_0_6"/>
<dbReference type="Pfam" id="PF13489">
    <property type="entry name" value="Methyltransf_23"/>
    <property type="match status" value="1"/>
</dbReference>
<dbReference type="eggNOG" id="COG2227">
    <property type="taxonomic scope" value="Bacteria"/>
</dbReference>
<dbReference type="STRING" id="203122.Sde_1601"/>
<dbReference type="KEGG" id="sde:Sde_1601"/>
<dbReference type="Gene3D" id="3.40.50.150">
    <property type="entry name" value="Vaccinia Virus protein VP39"/>
    <property type="match status" value="2"/>
</dbReference>
<organism evidence="1 2">
    <name type="scientific">Saccharophagus degradans (strain 2-40 / ATCC 43961 / DSM 17024)</name>
    <dbReference type="NCBI Taxonomy" id="203122"/>
    <lineage>
        <taxon>Bacteria</taxon>
        <taxon>Pseudomonadati</taxon>
        <taxon>Pseudomonadota</taxon>
        <taxon>Gammaproteobacteria</taxon>
        <taxon>Cellvibrionales</taxon>
        <taxon>Cellvibrionaceae</taxon>
        <taxon>Saccharophagus</taxon>
    </lineage>
</organism>
<gene>
    <name evidence="1" type="ordered locus">Sde_1601</name>
</gene>
<dbReference type="AlphaFoldDB" id="Q21KB6"/>
<protein>
    <submittedName>
        <fullName evidence="1">Methyltransferase type 11</fullName>
    </submittedName>
</protein>
<evidence type="ECO:0000313" key="1">
    <source>
        <dbReference type="EMBL" id="ABD80863.1"/>
    </source>
</evidence>
<name>Q21KB6_SACD2</name>